<protein>
    <submittedName>
        <fullName evidence="1">Uncharacterized protein</fullName>
    </submittedName>
</protein>
<accession>A0ACC2NUM6</accession>
<sequence length="148" mass="16996">MDARYYSQFGASCHFQEFYQNHLEILNFWRDLEYNYVLKLLNYYYYLSVGLVALVQVLAARRLKGSREAKRRRSIWQCAHVVVVIGRATAFGDESATLDQLAETARVCFFWLGCVVADDEDPGWLLVMAIDDDSPDQLVELEAALGTQ</sequence>
<name>A0ACC2NUM6_9HYME</name>
<gene>
    <name evidence="1" type="ORF">QAD02_005583</name>
</gene>
<evidence type="ECO:0000313" key="2">
    <source>
        <dbReference type="Proteomes" id="UP001239111"/>
    </source>
</evidence>
<reference evidence="1" key="1">
    <citation type="submission" date="2023-04" db="EMBL/GenBank/DDBJ databases">
        <title>A chromosome-level genome assembly of the parasitoid wasp Eretmocerus hayati.</title>
        <authorList>
            <person name="Zhong Y."/>
            <person name="Liu S."/>
            <person name="Liu Y."/>
        </authorList>
    </citation>
    <scope>NUCLEOTIDE SEQUENCE</scope>
    <source>
        <strain evidence="1">ZJU_SS_LIU_2023</strain>
    </source>
</reference>
<evidence type="ECO:0000313" key="1">
    <source>
        <dbReference type="EMBL" id="KAJ8674321.1"/>
    </source>
</evidence>
<proteinExistence type="predicted"/>
<dbReference type="Proteomes" id="UP001239111">
    <property type="component" value="Chromosome 3"/>
</dbReference>
<comment type="caution">
    <text evidence="1">The sequence shown here is derived from an EMBL/GenBank/DDBJ whole genome shotgun (WGS) entry which is preliminary data.</text>
</comment>
<keyword evidence="2" id="KW-1185">Reference proteome</keyword>
<dbReference type="EMBL" id="CM056743">
    <property type="protein sequence ID" value="KAJ8674321.1"/>
    <property type="molecule type" value="Genomic_DNA"/>
</dbReference>
<organism evidence="1 2">
    <name type="scientific">Eretmocerus hayati</name>
    <dbReference type="NCBI Taxonomy" id="131215"/>
    <lineage>
        <taxon>Eukaryota</taxon>
        <taxon>Metazoa</taxon>
        <taxon>Ecdysozoa</taxon>
        <taxon>Arthropoda</taxon>
        <taxon>Hexapoda</taxon>
        <taxon>Insecta</taxon>
        <taxon>Pterygota</taxon>
        <taxon>Neoptera</taxon>
        <taxon>Endopterygota</taxon>
        <taxon>Hymenoptera</taxon>
        <taxon>Apocrita</taxon>
        <taxon>Proctotrupomorpha</taxon>
        <taxon>Chalcidoidea</taxon>
        <taxon>Aphelinidae</taxon>
        <taxon>Aphelininae</taxon>
        <taxon>Eretmocerus</taxon>
    </lineage>
</organism>